<dbReference type="GO" id="GO:0003677">
    <property type="term" value="F:DNA binding"/>
    <property type="evidence" value="ECO:0007669"/>
    <property type="project" value="InterPro"/>
</dbReference>
<proteinExistence type="predicted"/>
<dbReference type="RefSeq" id="WP_147705954.1">
    <property type="nucleotide sequence ID" value="NZ_VDUY01000014.1"/>
</dbReference>
<dbReference type="SUPFAM" id="SSF46689">
    <property type="entry name" value="Homeodomain-like"/>
    <property type="match status" value="1"/>
</dbReference>
<name>A0A5C8NK60_9BURK</name>
<evidence type="ECO:0000313" key="1">
    <source>
        <dbReference type="EMBL" id="TXL61658.1"/>
    </source>
</evidence>
<dbReference type="InterPro" id="IPR002514">
    <property type="entry name" value="Transposase_8"/>
</dbReference>
<dbReference type="EMBL" id="VDUY01000014">
    <property type="protein sequence ID" value="TXL61658.1"/>
    <property type="molecule type" value="Genomic_DNA"/>
</dbReference>
<dbReference type="GO" id="GO:0006313">
    <property type="term" value="P:DNA transposition"/>
    <property type="evidence" value="ECO:0007669"/>
    <property type="project" value="InterPro"/>
</dbReference>
<accession>A0A5C8NK60</accession>
<organism evidence="1 2">
    <name type="scientific">Zeimonas arvi</name>
    <dbReference type="NCBI Taxonomy" id="2498847"/>
    <lineage>
        <taxon>Bacteria</taxon>
        <taxon>Pseudomonadati</taxon>
        <taxon>Pseudomonadota</taxon>
        <taxon>Betaproteobacteria</taxon>
        <taxon>Burkholderiales</taxon>
        <taxon>Burkholderiaceae</taxon>
        <taxon>Zeimonas</taxon>
    </lineage>
</organism>
<evidence type="ECO:0000313" key="2">
    <source>
        <dbReference type="Proteomes" id="UP000321548"/>
    </source>
</evidence>
<reference evidence="1 2" key="1">
    <citation type="submission" date="2019-06" db="EMBL/GenBank/DDBJ databases">
        <title>Quisquiliibacterium sp. nov., isolated from a maize field.</title>
        <authorList>
            <person name="Lin S.-Y."/>
            <person name="Tsai C.-F."/>
            <person name="Young C.-C."/>
        </authorList>
    </citation>
    <scope>NUCLEOTIDE SEQUENCE [LARGE SCALE GENOMIC DNA]</scope>
    <source>
        <strain evidence="1 2">CC-CFT501</strain>
    </source>
</reference>
<dbReference type="AlphaFoldDB" id="A0A5C8NK60"/>
<dbReference type="GO" id="GO:0004803">
    <property type="term" value="F:transposase activity"/>
    <property type="evidence" value="ECO:0007669"/>
    <property type="project" value="InterPro"/>
</dbReference>
<sequence>MASTYMQVDTKLEHHEKDLAAGVARIDASGRRWYTAQFKREVVAQCLRPGASVSRISIEHGLNTNLVRKWVAREQRESGAQVALLPVTIDQASSASPSAAEGASIEIRVGRAVIAIGASAPAAQIEAIVRALR</sequence>
<protein>
    <submittedName>
        <fullName evidence="1">Transposase</fullName>
    </submittedName>
</protein>
<dbReference type="Pfam" id="PF01527">
    <property type="entry name" value="HTH_Tnp_1"/>
    <property type="match status" value="1"/>
</dbReference>
<dbReference type="InterPro" id="IPR009057">
    <property type="entry name" value="Homeodomain-like_sf"/>
</dbReference>
<comment type="caution">
    <text evidence="1">The sequence shown here is derived from an EMBL/GenBank/DDBJ whole genome shotgun (WGS) entry which is preliminary data.</text>
</comment>
<dbReference type="NCBIfam" id="NF047595">
    <property type="entry name" value="IS66_ISRel24_TnpA"/>
    <property type="match status" value="1"/>
</dbReference>
<dbReference type="OrthoDB" id="9800877at2"/>
<gene>
    <name evidence="1" type="ORF">FHP08_18315</name>
</gene>
<keyword evidence="2" id="KW-1185">Reference proteome</keyword>
<dbReference type="Proteomes" id="UP000321548">
    <property type="component" value="Unassembled WGS sequence"/>
</dbReference>